<proteinExistence type="predicted"/>
<evidence type="ECO:0000313" key="1">
    <source>
        <dbReference type="EMBL" id="KAK1733312.1"/>
    </source>
</evidence>
<protein>
    <submittedName>
        <fullName evidence="1">Uncharacterized protein</fullName>
    </submittedName>
</protein>
<evidence type="ECO:0000313" key="2">
    <source>
        <dbReference type="Proteomes" id="UP001224775"/>
    </source>
</evidence>
<dbReference type="AlphaFoldDB" id="A0AAD8XTP0"/>
<gene>
    <name evidence="1" type="ORF">QTG54_016029</name>
</gene>
<comment type="caution">
    <text evidence="1">The sequence shown here is derived from an EMBL/GenBank/DDBJ whole genome shotgun (WGS) entry which is preliminary data.</text>
</comment>
<dbReference type="Proteomes" id="UP001224775">
    <property type="component" value="Unassembled WGS sequence"/>
</dbReference>
<sequence>MKNNSTKNTVNNDAVINGDFITTLTVPTKGEASTDEALKRVIDTRNLSEEDLNALRKQDPFLYYSIQSARNAALRRNFSDDLTALHNQEEVARSRSRRASCPSRVESTMVERKSCISFERHPDLLLEDCMDEAELFGDGAGAGLDTDALFDQLLLRSKRQQ</sequence>
<accession>A0AAD8XTP0</accession>
<reference evidence="1" key="1">
    <citation type="submission" date="2023-06" db="EMBL/GenBank/DDBJ databases">
        <title>Survivors Of The Sea: Transcriptome response of Skeletonema marinoi to long-term dormancy.</title>
        <authorList>
            <person name="Pinder M.I.M."/>
            <person name="Kourtchenko O."/>
            <person name="Robertson E.K."/>
            <person name="Larsson T."/>
            <person name="Maumus F."/>
            <person name="Osuna-Cruz C.M."/>
            <person name="Vancaester E."/>
            <person name="Stenow R."/>
            <person name="Vandepoele K."/>
            <person name="Ploug H."/>
            <person name="Bruchert V."/>
            <person name="Godhe A."/>
            <person name="Topel M."/>
        </authorList>
    </citation>
    <scope>NUCLEOTIDE SEQUENCE</scope>
    <source>
        <strain evidence="1">R05AC</strain>
    </source>
</reference>
<organism evidence="1 2">
    <name type="scientific">Skeletonema marinoi</name>
    <dbReference type="NCBI Taxonomy" id="267567"/>
    <lineage>
        <taxon>Eukaryota</taxon>
        <taxon>Sar</taxon>
        <taxon>Stramenopiles</taxon>
        <taxon>Ochrophyta</taxon>
        <taxon>Bacillariophyta</taxon>
        <taxon>Coscinodiscophyceae</taxon>
        <taxon>Thalassiosirophycidae</taxon>
        <taxon>Thalassiosirales</taxon>
        <taxon>Skeletonemataceae</taxon>
        <taxon>Skeletonema</taxon>
        <taxon>Skeletonema marinoi-dohrnii complex</taxon>
    </lineage>
</organism>
<name>A0AAD8XTP0_9STRA</name>
<keyword evidence="2" id="KW-1185">Reference proteome</keyword>
<dbReference type="EMBL" id="JATAAI010000051">
    <property type="protein sequence ID" value="KAK1733312.1"/>
    <property type="molecule type" value="Genomic_DNA"/>
</dbReference>